<evidence type="ECO:0000313" key="3">
    <source>
        <dbReference type="EMBL" id="TCS99694.1"/>
    </source>
</evidence>
<keyword evidence="2" id="KW-1133">Transmembrane helix</keyword>
<reference evidence="3 4" key="1">
    <citation type="submission" date="2019-03" db="EMBL/GenBank/DDBJ databases">
        <title>Genomic Encyclopedia of Type Strains, Phase IV (KMG-IV): sequencing the most valuable type-strain genomes for metagenomic binning, comparative biology and taxonomic classification.</title>
        <authorList>
            <person name="Goeker M."/>
        </authorList>
    </citation>
    <scope>NUCLEOTIDE SEQUENCE [LARGE SCALE GENOMIC DNA]</scope>
    <source>
        <strain evidence="3 4">DSM 21944</strain>
    </source>
</reference>
<dbReference type="InterPro" id="IPR012902">
    <property type="entry name" value="N_methyl_site"/>
</dbReference>
<proteinExistence type="predicted"/>
<sequence length="490" mass="51075">MPVSSFRSAGREGNYTRGFSLVELAIALAILSLVVLLLLRMLSTQARVGIERFEQALLQRADAALTGFAAARHRLPCPDTDRDGRENCSDPAQAGYLPFRDLGLPDARAGQLRYGVLRQAGGGVNLAQAGDRYYPLLAQALPPAAATLPLGNVNGLDFCHQLRLSALLEPSQLTGNGLLHTLANGVPRPVAYAIAAPGRFDQDGDGLPFDGSQVGASGAFDGPQGGGASDRDDRVLAIAPGQFWARLQCGEGMAAAGHAHPNVATASRILAQAGADYARVTELLVDLAEAKVDSATAAVLTATAGLTMAGAKAALATAQALLSLGAMAPVIAATVAAVAANTAAVAAAGVALSRANDALASARAIAARAAAYQQAVRLLSDLIVQRAREADRYGIFGIDDRGVVSQRRRTHGAGRDPLPPRAAADGCGVRGFHPAGNNRGASGHRPGHRRHQHRPRRPPKCRQPAHRQRIRAGLAERLRKLPPGGRCRTR</sequence>
<dbReference type="OrthoDB" id="6033325at2"/>
<dbReference type="Proteomes" id="UP000294599">
    <property type="component" value="Unassembled WGS sequence"/>
</dbReference>
<organism evidence="3 4">
    <name type="scientific">Pseudofulvimonas gallinarii</name>
    <dbReference type="NCBI Taxonomy" id="634155"/>
    <lineage>
        <taxon>Bacteria</taxon>
        <taxon>Pseudomonadati</taxon>
        <taxon>Pseudomonadota</taxon>
        <taxon>Gammaproteobacteria</taxon>
        <taxon>Lysobacterales</taxon>
        <taxon>Rhodanobacteraceae</taxon>
        <taxon>Pseudofulvimonas</taxon>
    </lineage>
</organism>
<dbReference type="EMBL" id="SMAF01000005">
    <property type="protein sequence ID" value="TCS99694.1"/>
    <property type="molecule type" value="Genomic_DNA"/>
</dbReference>
<evidence type="ECO:0000256" key="2">
    <source>
        <dbReference type="SAM" id="Phobius"/>
    </source>
</evidence>
<dbReference type="NCBIfam" id="TIGR02532">
    <property type="entry name" value="IV_pilin_GFxxxE"/>
    <property type="match status" value="1"/>
</dbReference>
<keyword evidence="2" id="KW-0472">Membrane</keyword>
<keyword evidence="2" id="KW-0812">Transmembrane</keyword>
<feature type="compositionally biased region" description="Basic residues" evidence="1">
    <location>
        <begin position="445"/>
        <end position="468"/>
    </location>
</feature>
<dbReference type="AlphaFoldDB" id="A0A4R3LM73"/>
<feature type="transmembrane region" description="Helical" evidence="2">
    <location>
        <begin position="21"/>
        <end position="42"/>
    </location>
</feature>
<dbReference type="RefSeq" id="WP_132577284.1">
    <property type="nucleotide sequence ID" value="NZ_JBHLWF010000028.1"/>
</dbReference>
<evidence type="ECO:0000256" key="1">
    <source>
        <dbReference type="SAM" id="MobiDB-lite"/>
    </source>
</evidence>
<protein>
    <submittedName>
        <fullName evidence="3">Prepilin-type N-terminal cleavage/methylation domain-containing protein</fullName>
    </submittedName>
</protein>
<accession>A0A4R3LM73</accession>
<name>A0A4R3LM73_9GAMM</name>
<feature type="region of interest" description="Disordered" evidence="1">
    <location>
        <begin position="205"/>
        <end position="231"/>
    </location>
</feature>
<dbReference type="PROSITE" id="PS00409">
    <property type="entry name" value="PROKAR_NTER_METHYL"/>
    <property type="match status" value="1"/>
</dbReference>
<feature type="region of interest" description="Disordered" evidence="1">
    <location>
        <begin position="406"/>
        <end position="468"/>
    </location>
</feature>
<comment type="caution">
    <text evidence="3">The sequence shown here is derived from an EMBL/GenBank/DDBJ whole genome shotgun (WGS) entry which is preliminary data.</text>
</comment>
<gene>
    <name evidence="3" type="ORF">EDC25_105128</name>
</gene>
<keyword evidence="4" id="KW-1185">Reference proteome</keyword>
<dbReference type="Pfam" id="PF07963">
    <property type="entry name" value="N_methyl"/>
    <property type="match status" value="1"/>
</dbReference>
<evidence type="ECO:0000313" key="4">
    <source>
        <dbReference type="Proteomes" id="UP000294599"/>
    </source>
</evidence>